<dbReference type="EMBL" id="FOSF01000034">
    <property type="protein sequence ID" value="SFK18474.1"/>
    <property type="molecule type" value="Genomic_DNA"/>
</dbReference>
<dbReference type="GO" id="GO:0003677">
    <property type="term" value="F:DNA binding"/>
    <property type="evidence" value="ECO:0007669"/>
    <property type="project" value="UniProtKB-KW"/>
</dbReference>
<feature type="binding site" evidence="5">
    <location>
        <begin position="178"/>
        <end position="185"/>
    </location>
    <ligand>
        <name>ATP</name>
        <dbReference type="ChEBI" id="CHEBI:30616"/>
    </ligand>
</feature>
<gene>
    <name evidence="7" type="ORF">SAMN04487865_103417</name>
</gene>
<proteinExistence type="inferred from homology"/>
<dbReference type="InterPro" id="IPR050206">
    <property type="entry name" value="FtsK/SpoIIIE/SftA"/>
</dbReference>
<evidence type="ECO:0000256" key="4">
    <source>
        <dbReference type="ARBA" id="ARBA00023125"/>
    </source>
</evidence>
<dbReference type="Proteomes" id="UP000243374">
    <property type="component" value="Unassembled WGS sequence"/>
</dbReference>
<dbReference type="InterPro" id="IPR002543">
    <property type="entry name" value="FtsK_dom"/>
</dbReference>
<evidence type="ECO:0000256" key="5">
    <source>
        <dbReference type="PROSITE-ProRule" id="PRU00289"/>
    </source>
</evidence>
<keyword evidence="2 5" id="KW-0547">Nucleotide-binding</keyword>
<evidence type="ECO:0000313" key="8">
    <source>
        <dbReference type="Proteomes" id="UP000243374"/>
    </source>
</evidence>
<dbReference type="PROSITE" id="PS50901">
    <property type="entry name" value="FTSK"/>
    <property type="match status" value="1"/>
</dbReference>
<comment type="similarity">
    <text evidence="1">Belongs to the FtsK/SpoIIIE/SftA family.</text>
</comment>
<dbReference type="PANTHER" id="PTHR22683">
    <property type="entry name" value="SPORULATION PROTEIN RELATED"/>
    <property type="match status" value="1"/>
</dbReference>
<dbReference type="Gene3D" id="3.30.980.40">
    <property type="match status" value="1"/>
</dbReference>
<organism evidence="7 8">
    <name type="scientific">Succinivibrio dextrinosolvens</name>
    <dbReference type="NCBI Taxonomy" id="83771"/>
    <lineage>
        <taxon>Bacteria</taxon>
        <taxon>Pseudomonadati</taxon>
        <taxon>Pseudomonadota</taxon>
        <taxon>Gammaproteobacteria</taxon>
        <taxon>Aeromonadales</taxon>
        <taxon>Succinivibrionaceae</taxon>
        <taxon>Succinivibrio</taxon>
    </lineage>
</organism>
<dbReference type="Pfam" id="PF01580">
    <property type="entry name" value="FtsK_SpoIIIE"/>
    <property type="match status" value="1"/>
</dbReference>
<evidence type="ECO:0000256" key="3">
    <source>
        <dbReference type="ARBA" id="ARBA00022840"/>
    </source>
</evidence>
<dbReference type="SUPFAM" id="SSF52540">
    <property type="entry name" value="P-loop containing nucleoside triphosphate hydrolases"/>
    <property type="match status" value="1"/>
</dbReference>
<keyword evidence="4" id="KW-0238">DNA-binding</keyword>
<sequence>MTTEKNFGDIFENMLNHPTFDLYEKFRPCISMLMNDERANAKENHQKLMAIKQFLSEYEINATVKSYTRGPVLTRFALTFEGSPQIGLIQVNIDKLEKKLKGCRFSSRYVCKGKFEGGREYFLDVPNQHREIVRLENVIRTSEYSNSKAILPMCLGVNAAGAPVVADLASAPHILIGGYCFNVIHSMLVSMLLKKSPDELRLVLADSKGFSFSEYECLPHLLTPVVRDREELLKVLAWLKAEQERRYRIFSLLEKPGIEDLNEFIVSEKDLGRKIYLPNSESEDITDEIEPLPYIAVIIDDYSFFRKGHLGDISDRMFFRKISDLAQKGKGSGIHIILSTSDFSDENLNQDILLNMPSRMVFKVDNSAQSRMIIDENGAESLMGYGDMILRYQKLNDFEPFRVHGAYVDTDDIHYIVESWIQKAGEPKFVITSDAADRIYAQADKILEKLSKKEKKQLFDTGTSN</sequence>
<dbReference type="RefSeq" id="WP_074840942.1">
    <property type="nucleotide sequence ID" value="NZ_CP047056.1"/>
</dbReference>
<dbReference type="PANTHER" id="PTHR22683:SF41">
    <property type="entry name" value="DNA TRANSLOCASE FTSK"/>
    <property type="match status" value="1"/>
</dbReference>
<dbReference type="GO" id="GO:0005524">
    <property type="term" value="F:ATP binding"/>
    <property type="evidence" value="ECO:0007669"/>
    <property type="project" value="UniProtKB-UniRule"/>
</dbReference>
<dbReference type="InterPro" id="IPR027417">
    <property type="entry name" value="P-loop_NTPase"/>
</dbReference>
<protein>
    <submittedName>
        <fullName evidence="7">FtsK/SpoIIIE family protein</fullName>
    </submittedName>
</protein>
<dbReference type="InterPro" id="IPR041027">
    <property type="entry name" value="FtsK_alpha"/>
</dbReference>
<dbReference type="Pfam" id="PF17854">
    <property type="entry name" value="FtsK_alpha"/>
    <property type="match status" value="1"/>
</dbReference>
<name>A0A662ZBZ7_9GAMM</name>
<keyword evidence="3 5" id="KW-0067">ATP-binding</keyword>
<evidence type="ECO:0000313" key="7">
    <source>
        <dbReference type="EMBL" id="SFK18474.1"/>
    </source>
</evidence>
<dbReference type="Gene3D" id="3.40.50.300">
    <property type="entry name" value="P-loop containing nucleotide triphosphate hydrolases"/>
    <property type="match status" value="1"/>
</dbReference>
<reference evidence="7 8" key="1">
    <citation type="submission" date="2016-10" db="EMBL/GenBank/DDBJ databases">
        <authorList>
            <person name="Varghese N."/>
            <person name="Submissions S."/>
        </authorList>
    </citation>
    <scope>NUCLEOTIDE SEQUENCE [LARGE SCALE GENOMIC DNA]</scope>
    <source>
        <strain evidence="7 8">22B</strain>
    </source>
</reference>
<dbReference type="OrthoDB" id="9807790at2"/>
<accession>A0A662ZBZ7</accession>
<dbReference type="AlphaFoldDB" id="A0A662ZBZ7"/>
<keyword evidence="8" id="KW-1185">Reference proteome</keyword>
<evidence type="ECO:0000256" key="1">
    <source>
        <dbReference type="ARBA" id="ARBA00006474"/>
    </source>
</evidence>
<feature type="domain" description="FtsK" evidence="6">
    <location>
        <begin position="161"/>
        <end position="371"/>
    </location>
</feature>
<evidence type="ECO:0000259" key="6">
    <source>
        <dbReference type="PROSITE" id="PS50901"/>
    </source>
</evidence>
<evidence type="ECO:0000256" key="2">
    <source>
        <dbReference type="ARBA" id="ARBA00022741"/>
    </source>
</evidence>